<evidence type="ECO:0000256" key="7">
    <source>
        <dbReference type="SAM" id="Phobius"/>
    </source>
</evidence>
<feature type="region of interest" description="Disordered" evidence="6">
    <location>
        <begin position="65"/>
        <end position="87"/>
    </location>
</feature>
<dbReference type="CDD" id="cd02435">
    <property type="entry name" value="CCC1"/>
    <property type="match status" value="1"/>
</dbReference>
<dbReference type="PANTHER" id="PTHR31851">
    <property type="entry name" value="FE(2+)/MN(2+) TRANSPORTER PCL1"/>
    <property type="match status" value="1"/>
</dbReference>
<keyword evidence="9" id="KW-1185">Reference proteome</keyword>
<reference evidence="8 9" key="1">
    <citation type="journal article" date="2019" name="Sci. Rep.">
        <title>Comparative genomics of chytrid fungi reveal insights into the obligate biotrophic and pathogenic lifestyle of Synchytrium endobioticum.</title>
        <authorList>
            <person name="van de Vossenberg B.T.L.H."/>
            <person name="Warris S."/>
            <person name="Nguyen H.D.T."/>
            <person name="van Gent-Pelzer M.P.E."/>
            <person name="Joly D.L."/>
            <person name="van de Geest H.C."/>
            <person name="Bonants P.J.M."/>
            <person name="Smith D.S."/>
            <person name="Levesque C.A."/>
            <person name="van der Lee T.A.J."/>
        </authorList>
    </citation>
    <scope>NUCLEOTIDE SEQUENCE [LARGE SCALE GENOMIC DNA]</scope>
    <source>
        <strain evidence="8 9">CBS 675.73</strain>
    </source>
</reference>
<sequence length="401" mass="43454">MSTRGSLSPTMASDAVEPLSNRQEPTSPLSVVAVILGAISVTLLLSGCCCVLAMRYLRKRKRIKTVSDNASRTSNAHHPPPTLLSDHSEEHVDEYFTGIWEQTPTHRVSVRNENTQTHNPHKEPHFGGQEIMRDAVVGLSDGLTVPFALTAGLASLGDSRIVVLAGMAEIAAGSIAMGLGGYLAGRSEIEHYNAEEARELNEVLRIPDSEEEEVVDIMRPYGLDREDLEPLLRKLRRNPTQFVDFMMRFELGLEKPEKSRLWISALTIGGSYFLGGLIPLSPYLAIANAATALYVSAAATLLALFLFGFAKGKFVGVPSPWKSALEMTLVGALAAGAAFGIAKLENPVDFSALSRFHYIPDESASAFTLLNTTMCAFRETAPILDTSISHLLASESLQKNA</sequence>
<feature type="compositionally biased region" description="Polar residues" evidence="6">
    <location>
        <begin position="66"/>
        <end position="76"/>
    </location>
</feature>
<dbReference type="Pfam" id="PF01988">
    <property type="entry name" value="VIT1"/>
    <property type="match status" value="1"/>
</dbReference>
<feature type="transmembrane region" description="Helical" evidence="7">
    <location>
        <begin position="292"/>
        <end position="312"/>
    </location>
</feature>
<keyword evidence="4 7" id="KW-1133">Transmembrane helix</keyword>
<feature type="transmembrane region" description="Helical" evidence="7">
    <location>
        <begin position="29"/>
        <end position="54"/>
    </location>
</feature>
<accession>A0A507FIF4</accession>
<organism evidence="8 9">
    <name type="scientific">Chytriomyces confervae</name>
    <dbReference type="NCBI Taxonomy" id="246404"/>
    <lineage>
        <taxon>Eukaryota</taxon>
        <taxon>Fungi</taxon>
        <taxon>Fungi incertae sedis</taxon>
        <taxon>Chytridiomycota</taxon>
        <taxon>Chytridiomycota incertae sedis</taxon>
        <taxon>Chytridiomycetes</taxon>
        <taxon>Chytridiales</taxon>
        <taxon>Chytriomycetaceae</taxon>
        <taxon>Chytriomyces</taxon>
    </lineage>
</organism>
<gene>
    <name evidence="8" type="ORF">CcCBS67573_g03633</name>
</gene>
<feature type="region of interest" description="Disordered" evidence="6">
    <location>
        <begin position="1"/>
        <end position="24"/>
    </location>
</feature>
<evidence type="ECO:0000256" key="2">
    <source>
        <dbReference type="ARBA" id="ARBA00007049"/>
    </source>
</evidence>
<dbReference type="EMBL" id="QEAP01000095">
    <property type="protein sequence ID" value="TPX75096.1"/>
    <property type="molecule type" value="Genomic_DNA"/>
</dbReference>
<comment type="caution">
    <text evidence="8">The sequence shown here is derived from an EMBL/GenBank/DDBJ whole genome shotgun (WGS) entry which is preliminary data.</text>
</comment>
<feature type="transmembrane region" description="Helical" evidence="7">
    <location>
        <begin position="261"/>
        <end position="286"/>
    </location>
</feature>
<dbReference type="AlphaFoldDB" id="A0A507FIF4"/>
<comment type="similarity">
    <text evidence="2">Belongs to the CCC1 family.</text>
</comment>
<evidence type="ECO:0000256" key="6">
    <source>
        <dbReference type="SAM" id="MobiDB-lite"/>
    </source>
</evidence>
<keyword evidence="5 7" id="KW-0472">Membrane</keyword>
<proteinExistence type="inferred from homology"/>
<evidence type="ECO:0000313" key="8">
    <source>
        <dbReference type="EMBL" id="TPX75096.1"/>
    </source>
</evidence>
<keyword evidence="3 7" id="KW-0812">Transmembrane</keyword>
<dbReference type="OrthoDB" id="73465at2759"/>
<dbReference type="STRING" id="246404.A0A507FIF4"/>
<dbReference type="InterPro" id="IPR008217">
    <property type="entry name" value="Ccc1_fam"/>
</dbReference>
<comment type="subcellular location">
    <subcellularLocation>
        <location evidence="1">Endomembrane system</location>
        <topology evidence="1">Multi-pass membrane protein</topology>
    </subcellularLocation>
</comment>
<name>A0A507FIF4_9FUNG</name>
<evidence type="ECO:0000256" key="5">
    <source>
        <dbReference type="ARBA" id="ARBA00023136"/>
    </source>
</evidence>
<dbReference type="Proteomes" id="UP000320333">
    <property type="component" value="Unassembled WGS sequence"/>
</dbReference>
<dbReference type="GO" id="GO:0030026">
    <property type="term" value="P:intracellular manganese ion homeostasis"/>
    <property type="evidence" value="ECO:0007669"/>
    <property type="project" value="InterPro"/>
</dbReference>
<evidence type="ECO:0000256" key="3">
    <source>
        <dbReference type="ARBA" id="ARBA00022692"/>
    </source>
</evidence>
<evidence type="ECO:0000256" key="4">
    <source>
        <dbReference type="ARBA" id="ARBA00022989"/>
    </source>
</evidence>
<feature type="compositionally biased region" description="Polar residues" evidence="6">
    <location>
        <begin position="1"/>
        <end position="11"/>
    </location>
</feature>
<evidence type="ECO:0000256" key="1">
    <source>
        <dbReference type="ARBA" id="ARBA00004127"/>
    </source>
</evidence>
<dbReference type="GO" id="GO:0012505">
    <property type="term" value="C:endomembrane system"/>
    <property type="evidence" value="ECO:0007669"/>
    <property type="project" value="UniProtKB-SubCell"/>
</dbReference>
<protein>
    <submittedName>
        <fullName evidence="8">Uncharacterized protein</fullName>
    </submittedName>
</protein>
<dbReference type="GO" id="GO:0005384">
    <property type="term" value="F:manganese ion transmembrane transporter activity"/>
    <property type="evidence" value="ECO:0007669"/>
    <property type="project" value="InterPro"/>
</dbReference>
<evidence type="ECO:0000313" key="9">
    <source>
        <dbReference type="Proteomes" id="UP000320333"/>
    </source>
</evidence>